<gene>
    <name evidence="3" type="ORF">DQ400_01255</name>
</gene>
<organism evidence="3 4">
    <name type="scientific">Vreelandella sulfidaeris</name>
    <dbReference type="NCBI Taxonomy" id="115553"/>
    <lineage>
        <taxon>Bacteria</taxon>
        <taxon>Pseudomonadati</taxon>
        <taxon>Pseudomonadota</taxon>
        <taxon>Gammaproteobacteria</taxon>
        <taxon>Oceanospirillales</taxon>
        <taxon>Halomonadaceae</taxon>
        <taxon>Vreelandella</taxon>
    </lineage>
</organism>
<dbReference type="AlphaFoldDB" id="A0A365TV73"/>
<protein>
    <recommendedName>
        <fullName evidence="5">Porin</fullName>
    </recommendedName>
</protein>
<dbReference type="RefSeq" id="WP_113268002.1">
    <property type="nucleotide sequence ID" value="NZ_QNTU01000001.1"/>
</dbReference>
<sequence>MKTFTKAPLAVAIAALLAAPYALAEYNGSNDFDTDAYLDVDVENDIEVSLYHSVNNTIDVDVDLEVTGEDADHFAAATIDRKQFTDDNAVYSDKSNNTSEITGSANGATGNIGINVASGDLNKQANDTSIASGNSDDGSSEAGLSAQFFPGWGDKEDDASMVFAKAATYSIQSSSNNSYDNDGTTNTVAIDNSLNNVSGNLGANFAAGAGNVQNNAMTLAVGQGSSAEATTGGVQVSYNNVSDNDLYEANVGPFTVFVKDNTNNASLTNSLSGAAGNVGVNIASGNGNMQSNTLSIARAQ</sequence>
<accession>A0A365TV73</accession>
<evidence type="ECO:0000256" key="1">
    <source>
        <dbReference type="SAM" id="MobiDB-lite"/>
    </source>
</evidence>
<feature type="signal peptide" evidence="2">
    <location>
        <begin position="1"/>
        <end position="24"/>
    </location>
</feature>
<reference evidence="4" key="1">
    <citation type="submission" date="2018-06" db="EMBL/GenBank/DDBJ databases">
        <title>Whole genome sequencing of four bacterial strains from South Shetland trench revealing bio-synthetic gene clusters.</title>
        <authorList>
            <person name="Abdel-Mageed W.M."/>
            <person name="Lehri B."/>
            <person name="Jarmusch S."/>
            <person name="Miranda K."/>
            <person name="Goodfellow M."/>
            <person name="Jaspars M."/>
            <person name="Karlyshev A.V."/>
        </authorList>
    </citation>
    <scope>NUCLEOTIDE SEQUENCE [LARGE SCALE GENOMIC DNA]</scope>
    <source>
        <strain evidence="4">SST4</strain>
    </source>
</reference>
<keyword evidence="2" id="KW-0732">Signal</keyword>
<name>A0A365TV73_9GAMM</name>
<keyword evidence="4" id="KW-1185">Reference proteome</keyword>
<evidence type="ECO:0000313" key="3">
    <source>
        <dbReference type="EMBL" id="RBI69349.1"/>
    </source>
</evidence>
<feature type="chain" id="PRO_5016933750" description="Porin" evidence="2">
    <location>
        <begin position="25"/>
        <end position="300"/>
    </location>
</feature>
<dbReference type="OrthoDB" id="5833205at2"/>
<dbReference type="Proteomes" id="UP000252204">
    <property type="component" value="Unassembled WGS sequence"/>
</dbReference>
<evidence type="ECO:0000313" key="4">
    <source>
        <dbReference type="Proteomes" id="UP000252204"/>
    </source>
</evidence>
<comment type="caution">
    <text evidence="3">The sequence shown here is derived from an EMBL/GenBank/DDBJ whole genome shotgun (WGS) entry which is preliminary data.</text>
</comment>
<dbReference type="EMBL" id="QNTU01000001">
    <property type="protein sequence ID" value="RBI69349.1"/>
    <property type="molecule type" value="Genomic_DNA"/>
</dbReference>
<feature type="region of interest" description="Disordered" evidence="1">
    <location>
        <begin position="125"/>
        <end position="150"/>
    </location>
</feature>
<evidence type="ECO:0000256" key="2">
    <source>
        <dbReference type="SAM" id="SignalP"/>
    </source>
</evidence>
<proteinExistence type="predicted"/>
<evidence type="ECO:0008006" key="5">
    <source>
        <dbReference type="Google" id="ProtNLM"/>
    </source>
</evidence>
<feature type="compositionally biased region" description="Polar residues" evidence="1">
    <location>
        <begin position="125"/>
        <end position="137"/>
    </location>
</feature>